<dbReference type="EMBL" id="SOSA01001182">
    <property type="protein sequence ID" value="THC87490.1"/>
    <property type="molecule type" value="Genomic_DNA"/>
</dbReference>
<protein>
    <submittedName>
        <fullName evidence="1">Uncharacterized protein</fullName>
    </submittedName>
</protein>
<sequence>MGLDTGSSSLKALVSTLIYGMRDAILVDSQWTIQAARELTDWVPASEKNLTSI</sequence>
<comment type="caution">
    <text evidence="1">The sequence shown here is derived from an EMBL/GenBank/DDBJ whole genome shotgun (WGS) entry which is preliminary data.</text>
</comment>
<dbReference type="Proteomes" id="UP000308092">
    <property type="component" value="Unassembled WGS sequence"/>
</dbReference>
<reference evidence="1 2" key="1">
    <citation type="submission" date="2019-03" db="EMBL/GenBank/DDBJ databases">
        <title>The genome sequence of a newly discovered highly antifungal drug resistant Aspergillus species, Aspergillus tanneri NIH 1004.</title>
        <authorList>
            <person name="Mounaud S."/>
            <person name="Singh I."/>
            <person name="Joardar V."/>
            <person name="Pakala S."/>
            <person name="Pakala S."/>
            <person name="Venepally P."/>
            <person name="Hoover J."/>
            <person name="Nierman W."/>
            <person name="Chung J."/>
            <person name="Losada L."/>
        </authorList>
    </citation>
    <scope>NUCLEOTIDE SEQUENCE [LARGE SCALE GENOMIC DNA]</scope>
    <source>
        <strain evidence="1 2">NIH1004</strain>
    </source>
</reference>
<dbReference type="AlphaFoldDB" id="A0A4S3IYM5"/>
<gene>
    <name evidence="1" type="ORF">EYZ11_013063</name>
</gene>
<dbReference type="VEuPathDB" id="FungiDB:EYZ11_013063"/>
<accession>A0A4S3IYM5</accession>
<keyword evidence="2" id="KW-1185">Reference proteome</keyword>
<proteinExistence type="predicted"/>
<evidence type="ECO:0000313" key="2">
    <source>
        <dbReference type="Proteomes" id="UP000308092"/>
    </source>
</evidence>
<name>A0A4S3IYM5_9EURO</name>
<organism evidence="1 2">
    <name type="scientific">Aspergillus tanneri</name>
    <dbReference type="NCBI Taxonomy" id="1220188"/>
    <lineage>
        <taxon>Eukaryota</taxon>
        <taxon>Fungi</taxon>
        <taxon>Dikarya</taxon>
        <taxon>Ascomycota</taxon>
        <taxon>Pezizomycotina</taxon>
        <taxon>Eurotiomycetes</taxon>
        <taxon>Eurotiomycetidae</taxon>
        <taxon>Eurotiales</taxon>
        <taxon>Aspergillaceae</taxon>
        <taxon>Aspergillus</taxon>
        <taxon>Aspergillus subgen. Circumdati</taxon>
    </lineage>
</organism>
<evidence type="ECO:0000313" key="1">
    <source>
        <dbReference type="EMBL" id="THC87490.1"/>
    </source>
</evidence>